<dbReference type="Pfam" id="PF04354">
    <property type="entry name" value="ZipA_C"/>
    <property type="match status" value="1"/>
</dbReference>
<evidence type="ECO:0000256" key="8">
    <source>
        <dbReference type="HAMAP-Rule" id="MF_00509"/>
    </source>
</evidence>
<dbReference type="HAMAP" id="MF_00509">
    <property type="entry name" value="ZipA"/>
    <property type="match status" value="1"/>
</dbReference>
<dbReference type="EMBL" id="CP052766">
    <property type="protein sequence ID" value="QJR82498.1"/>
    <property type="molecule type" value="Genomic_DNA"/>
</dbReference>
<evidence type="ECO:0000256" key="4">
    <source>
        <dbReference type="ARBA" id="ARBA00022692"/>
    </source>
</evidence>
<dbReference type="AlphaFoldDB" id="A0A6M4MHU8"/>
<evidence type="ECO:0000313" key="12">
    <source>
        <dbReference type="EMBL" id="QJR82498.1"/>
    </source>
</evidence>
<keyword evidence="13" id="KW-1185">Reference proteome</keyword>
<dbReference type="GO" id="GO:0005886">
    <property type="term" value="C:plasma membrane"/>
    <property type="evidence" value="ECO:0007669"/>
    <property type="project" value="UniProtKB-SubCell"/>
</dbReference>
<feature type="region of interest" description="Disordered" evidence="10">
    <location>
        <begin position="32"/>
        <end position="293"/>
    </location>
</feature>
<feature type="compositionally biased region" description="Polar residues" evidence="10">
    <location>
        <begin position="110"/>
        <end position="121"/>
    </location>
</feature>
<reference evidence="13" key="1">
    <citation type="submission" date="2014-12" db="EMBL/GenBank/DDBJ databases">
        <title>Complete genome sequence of a multi-drug resistant Klebsiella pneumoniae.</title>
        <authorList>
            <person name="Hua X."/>
            <person name="Chen Q."/>
            <person name="Li X."/>
            <person name="Feng Y."/>
            <person name="Ruan Z."/>
            <person name="Yu Y."/>
        </authorList>
    </citation>
    <scope>NUCLEOTIDE SEQUENCE [LARGE SCALE GENOMIC DNA]</scope>
    <source>
        <strain evidence="13">5.12</strain>
    </source>
</reference>
<feature type="compositionally biased region" description="Basic and acidic residues" evidence="10">
    <location>
        <begin position="179"/>
        <end position="200"/>
    </location>
</feature>
<feature type="compositionally biased region" description="Low complexity" evidence="10">
    <location>
        <begin position="270"/>
        <end position="284"/>
    </location>
</feature>
<name>A0A6M4MHU8_9ALTE</name>
<dbReference type="InterPro" id="IPR011919">
    <property type="entry name" value="Cell_div_ZipA"/>
</dbReference>
<dbReference type="NCBIfam" id="TIGR02205">
    <property type="entry name" value="septum_zipA"/>
    <property type="match status" value="1"/>
</dbReference>
<dbReference type="PANTHER" id="PTHR38685">
    <property type="entry name" value="CELL DIVISION PROTEIN ZIPA"/>
    <property type="match status" value="1"/>
</dbReference>
<evidence type="ECO:0000256" key="9">
    <source>
        <dbReference type="RuleBase" id="RU003612"/>
    </source>
</evidence>
<keyword evidence="1 8" id="KW-1003">Cell membrane</keyword>
<feature type="compositionally biased region" description="Basic and acidic residues" evidence="10">
    <location>
        <begin position="32"/>
        <end position="46"/>
    </location>
</feature>
<dbReference type="InterPro" id="IPR007449">
    <property type="entry name" value="ZipA_FtsZ-bd_C"/>
</dbReference>
<keyword evidence="2 8" id="KW-0997">Cell inner membrane</keyword>
<protein>
    <recommendedName>
        <fullName evidence="8 9">Cell division protein ZipA</fullName>
    </recommendedName>
</protein>
<evidence type="ECO:0000256" key="5">
    <source>
        <dbReference type="ARBA" id="ARBA00022989"/>
    </source>
</evidence>
<feature type="domain" description="ZipA C-terminal FtsZ-binding" evidence="11">
    <location>
        <begin position="295"/>
        <end position="425"/>
    </location>
</feature>
<gene>
    <name evidence="8 12" type="primary">zipA</name>
    <name evidence="12" type="ORF">CA267_017925</name>
</gene>
<dbReference type="GO" id="GO:0032153">
    <property type="term" value="C:cell division site"/>
    <property type="evidence" value="ECO:0007669"/>
    <property type="project" value="UniProtKB-UniRule"/>
</dbReference>
<feature type="compositionally biased region" description="Basic residues" evidence="10">
    <location>
        <begin position="240"/>
        <end position="251"/>
    </location>
</feature>
<evidence type="ECO:0000256" key="1">
    <source>
        <dbReference type="ARBA" id="ARBA00022475"/>
    </source>
</evidence>
<evidence type="ECO:0000259" key="11">
    <source>
        <dbReference type="SMART" id="SM00771"/>
    </source>
</evidence>
<organism evidence="12 13">
    <name type="scientific">Alteromonas pelagimontana</name>
    <dbReference type="NCBI Taxonomy" id="1858656"/>
    <lineage>
        <taxon>Bacteria</taxon>
        <taxon>Pseudomonadati</taxon>
        <taxon>Pseudomonadota</taxon>
        <taxon>Gammaproteobacteria</taxon>
        <taxon>Alteromonadales</taxon>
        <taxon>Alteromonadaceae</taxon>
        <taxon>Alteromonas/Salinimonas group</taxon>
        <taxon>Alteromonas</taxon>
    </lineage>
</organism>
<proteinExistence type="inferred from homology"/>
<feature type="compositionally biased region" description="Acidic residues" evidence="10">
    <location>
        <begin position="47"/>
        <end position="58"/>
    </location>
</feature>
<dbReference type="InterPro" id="IPR036765">
    <property type="entry name" value="ZipA_FtsZ-bd_C_sf"/>
</dbReference>
<accession>A0A6M4MHU8</accession>
<dbReference type="Proteomes" id="UP000219285">
    <property type="component" value="Chromosome"/>
</dbReference>
<keyword evidence="5 8" id="KW-1133">Transmembrane helix</keyword>
<evidence type="ECO:0000256" key="7">
    <source>
        <dbReference type="ARBA" id="ARBA00023306"/>
    </source>
</evidence>
<dbReference type="Gene3D" id="3.30.1400.10">
    <property type="entry name" value="ZipA, C-terminal FtsZ-binding domain"/>
    <property type="match status" value="1"/>
</dbReference>
<dbReference type="PANTHER" id="PTHR38685:SF1">
    <property type="entry name" value="CELL DIVISION PROTEIN ZIPA"/>
    <property type="match status" value="1"/>
</dbReference>
<comment type="function">
    <text evidence="8 9">Essential cell division protein that stabilizes the FtsZ protofilaments by cross-linking them and that serves as a cytoplasmic membrane anchor for the Z ring. Also required for the recruitment to the septal ring of downstream cell division proteins.</text>
</comment>
<evidence type="ECO:0000256" key="3">
    <source>
        <dbReference type="ARBA" id="ARBA00022618"/>
    </source>
</evidence>
<comment type="subcellular location">
    <subcellularLocation>
        <location evidence="8">Cell inner membrane</location>
        <topology evidence="8">Single-pass type I membrane protein</topology>
    </subcellularLocation>
    <text evidence="8">Localizes to the Z ring in an FtsZ-dependent manner.</text>
</comment>
<reference evidence="12 13" key="2">
    <citation type="submission" date="2020-04" db="EMBL/GenBank/DDBJ databases">
        <title>Complete genome sequence of Alteromonas pelagimontana 5.12T.</title>
        <authorList>
            <person name="Sinha R.K."/>
            <person name="Krishnan K.P."/>
            <person name="Kurian J.P."/>
        </authorList>
    </citation>
    <scope>NUCLEOTIDE SEQUENCE [LARGE SCALE GENOMIC DNA]</scope>
    <source>
        <strain evidence="12 13">5.12</strain>
    </source>
</reference>
<evidence type="ECO:0000256" key="10">
    <source>
        <dbReference type="SAM" id="MobiDB-lite"/>
    </source>
</evidence>
<dbReference type="OrthoDB" id="7054914at2"/>
<keyword evidence="7 8" id="KW-0131">Cell cycle</keyword>
<evidence type="ECO:0000256" key="6">
    <source>
        <dbReference type="ARBA" id="ARBA00023136"/>
    </source>
</evidence>
<keyword evidence="3 8" id="KW-0132">Cell division</keyword>
<comment type="subunit">
    <text evidence="8">Interacts with FtsZ via their C-terminal domains.</text>
</comment>
<dbReference type="SUPFAM" id="SSF64383">
    <property type="entry name" value="Cell-division protein ZipA, C-terminal domain"/>
    <property type="match status" value="1"/>
</dbReference>
<comment type="similarity">
    <text evidence="8 9">Belongs to the ZipA family.</text>
</comment>
<dbReference type="KEGG" id="apel:CA267_017925"/>
<sequence length="437" mass="48397">MEDELRLSLLVAGTLFIVAVLAHGIWKIRKNGKSETKRRVEPRRWDEEADNDTLDNDDVAWSADDMGTKSAAARSPREDENEYDELGLGPVRVVSSNPATKSKPGDSASAPETPNAESAKSAQGVKADTRLYGSVISNPKPHLQSNRSPSTDRDNELNMPEPPGFLLKKNESTHSSSQDTEHPMSDAEKADKVKTDDFKLDVQSLPEDDRHSAGHPAGHPSEEDNDSEEGGSLGEQARRFVNRKRSKGSPKHRQEPSFGDDQMRIDFEETTASAATTEENATNSDTSQKPSSAAEQEVLVLNVRAPESELISGASLLPLLLTLGFKFGDQDIFHRHVNSNGKGPVLFSLANMFKPGVFDIDNLETFTTQGVTLFMILPIEGDAHQVFNMMHNAARKIAEEFSAQVLDGRRSVLTKQGLQQYIEKIRDFERQRMINRY</sequence>
<evidence type="ECO:0000313" key="13">
    <source>
        <dbReference type="Proteomes" id="UP000219285"/>
    </source>
</evidence>
<keyword evidence="4 8" id="KW-0812">Transmembrane</keyword>
<evidence type="ECO:0000256" key="2">
    <source>
        <dbReference type="ARBA" id="ARBA00022519"/>
    </source>
</evidence>
<keyword evidence="6 8" id="KW-0472">Membrane</keyword>
<dbReference type="SMART" id="SM00771">
    <property type="entry name" value="ZipA_C"/>
    <property type="match status" value="1"/>
</dbReference>
<dbReference type="GO" id="GO:0000917">
    <property type="term" value="P:division septum assembly"/>
    <property type="evidence" value="ECO:0007669"/>
    <property type="project" value="TreeGrafter"/>
</dbReference>
<dbReference type="GO" id="GO:0043093">
    <property type="term" value="P:FtsZ-dependent cytokinesis"/>
    <property type="evidence" value="ECO:0007669"/>
    <property type="project" value="UniProtKB-UniRule"/>
</dbReference>
<dbReference type="RefSeq" id="WP_075609519.1">
    <property type="nucleotide sequence ID" value="NZ_CP052766.1"/>
</dbReference>